<dbReference type="GO" id="GO:0006168">
    <property type="term" value="P:adenine salvage"/>
    <property type="evidence" value="ECO:0007669"/>
    <property type="project" value="InterPro"/>
</dbReference>
<dbReference type="NCBIfam" id="NF002636">
    <property type="entry name" value="PRK02304.1-5"/>
    <property type="match status" value="1"/>
</dbReference>
<evidence type="ECO:0000256" key="4">
    <source>
        <dbReference type="ARBA" id="ARBA00004659"/>
    </source>
</evidence>
<gene>
    <name evidence="12" type="primary">APT1</name>
    <name evidence="12" type="ORF">IWQ62_006258</name>
</gene>
<comment type="pathway">
    <text evidence="4">Purine metabolism; AMP biosynthesis via salvage pathway; AMP from adenine: step 1/1.</text>
</comment>
<dbReference type="Proteomes" id="UP001150925">
    <property type="component" value="Unassembled WGS sequence"/>
</dbReference>
<evidence type="ECO:0000256" key="7">
    <source>
        <dbReference type="ARBA" id="ARBA00022490"/>
    </source>
</evidence>
<comment type="subcellular location">
    <subcellularLocation>
        <location evidence="3">Cytoplasm</location>
    </subcellularLocation>
</comment>
<evidence type="ECO:0000313" key="13">
    <source>
        <dbReference type="Proteomes" id="UP001150925"/>
    </source>
</evidence>
<dbReference type="InterPro" id="IPR000836">
    <property type="entry name" value="PRTase_dom"/>
</dbReference>
<dbReference type="SUPFAM" id="SSF53271">
    <property type="entry name" value="PRTase-like"/>
    <property type="match status" value="1"/>
</dbReference>
<dbReference type="Gene3D" id="3.40.50.2020">
    <property type="match status" value="1"/>
</dbReference>
<dbReference type="InterPro" id="IPR005764">
    <property type="entry name" value="Ade_phspho_trans"/>
</dbReference>
<sequence length="178" mass="19488">MAKITLDEIRQLLRVVPDFPTKGIQFCDIFPLFQRPDVIEAIIDRLVDHVRTQVKTPVDVVVGLDARGFLFGPMLAIRLGAAFAPVRKQGKLPGQTTQARYSKEYGEDVFEMQSDAVQPGQCVVIIDDLIATGGSAKAAEDLVKQQGGIVATYLFLIELPELGGSKVLNSPVFSLLEF</sequence>
<evidence type="ECO:0000256" key="8">
    <source>
        <dbReference type="ARBA" id="ARBA00022676"/>
    </source>
</evidence>
<dbReference type="PANTHER" id="PTHR32315:SF3">
    <property type="entry name" value="ADENINE PHOSPHORIBOSYLTRANSFERASE"/>
    <property type="match status" value="1"/>
</dbReference>
<dbReference type="EMBL" id="JANBPY010003250">
    <property type="protein sequence ID" value="KAJ1952285.1"/>
    <property type="molecule type" value="Genomic_DNA"/>
</dbReference>
<dbReference type="NCBIfam" id="NF002634">
    <property type="entry name" value="PRK02304.1-3"/>
    <property type="match status" value="1"/>
</dbReference>
<dbReference type="GO" id="GO:0002055">
    <property type="term" value="F:adenine binding"/>
    <property type="evidence" value="ECO:0007669"/>
    <property type="project" value="TreeGrafter"/>
</dbReference>
<comment type="caution">
    <text evidence="12">The sequence shown here is derived from an EMBL/GenBank/DDBJ whole genome shotgun (WGS) entry which is preliminary data.</text>
</comment>
<feature type="domain" description="Phosphoribosyltransferase" evidence="11">
    <location>
        <begin position="40"/>
        <end position="148"/>
    </location>
</feature>
<comment type="function">
    <text evidence="2">Catalyzes a salvage reaction resulting in the formation of AMP, that is energically less costly than de novo synthesis.</text>
</comment>
<dbReference type="InterPro" id="IPR029057">
    <property type="entry name" value="PRTase-like"/>
</dbReference>
<evidence type="ECO:0000256" key="3">
    <source>
        <dbReference type="ARBA" id="ARBA00004496"/>
    </source>
</evidence>
<accession>A0A9W8E091</accession>
<evidence type="ECO:0000256" key="5">
    <source>
        <dbReference type="ARBA" id="ARBA00008391"/>
    </source>
</evidence>
<evidence type="ECO:0000256" key="10">
    <source>
        <dbReference type="ARBA" id="ARBA00022726"/>
    </source>
</evidence>
<dbReference type="CDD" id="cd06223">
    <property type="entry name" value="PRTases_typeI"/>
    <property type="match status" value="1"/>
</dbReference>
<proteinExistence type="inferred from homology"/>
<dbReference type="GO" id="GO:0005737">
    <property type="term" value="C:cytoplasm"/>
    <property type="evidence" value="ECO:0007669"/>
    <property type="project" value="UniProtKB-SubCell"/>
</dbReference>
<dbReference type="EC" id="2.4.2.7" evidence="6"/>
<dbReference type="PANTHER" id="PTHR32315">
    <property type="entry name" value="ADENINE PHOSPHORIBOSYLTRANSFERASE"/>
    <property type="match status" value="1"/>
</dbReference>
<keyword evidence="13" id="KW-1185">Reference proteome</keyword>
<dbReference type="Pfam" id="PF00156">
    <property type="entry name" value="Pribosyltran"/>
    <property type="match status" value="1"/>
</dbReference>
<dbReference type="HAMAP" id="MF_00004">
    <property type="entry name" value="Aden_phosphoribosyltr"/>
    <property type="match status" value="1"/>
</dbReference>
<dbReference type="InterPro" id="IPR050054">
    <property type="entry name" value="UPRTase/APRTase"/>
</dbReference>
<keyword evidence="8 12" id="KW-0328">Glycosyltransferase</keyword>
<protein>
    <recommendedName>
        <fullName evidence="6">adenine phosphoribosyltransferase</fullName>
        <ecNumber evidence="6">2.4.2.7</ecNumber>
    </recommendedName>
</protein>
<dbReference type="GO" id="GO:0016208">
    <property type="term" value="F:AMP binding"/>
    <property type="evidence" value="ECO:0007669"/>
    <property type="project" value="TreeGrafter"/>
</dbReference>
<keyword evidence="10" id="KW-0660">Purine salvage</keyword>
<name>A0A9W8E091_9FUNG</name>
<dbReference type="GO" id="GO:0006166">
    <property type="term" value="P:purine ribonucleoside salvage"/>
    <property type="evidence" value="ECO:0007669"/>
    <property type="project" value="UniProtKB-KW"/>
</dbReference>
<evidence type="ECO:0000313" key="12">
    <source>
        <dbReference type="EMBL" id="KAJ1952285.1"/>
    </source>
</evidence>
<dbReference type="GO" id="GO:0003999">
    <property type="term" value="F:adenine phosphoribosyltransferase activity"/>
    <property type="evidence" value="ECO:0007669"/>
    <property type="project" value="UniProtKB-EC"/>
</dbReference>
<keyword evidence="9 12" id="KW-0808">Transferase</keyword>
<dbReference type="NCBIfam" id="TIGR01090">
    <property type="entry name" value="apt"/>
    <property type="match status" value="1"/>
</dbReference>
<dbReference type="GO" id="GO:0044209">
    <property type="term" value="P:AMP salvage"/>
    <property type="evidence" value="ECO:0007669"/>
    <property type="project" value="TreeGrafter"/>
</dbReference>
<organism evidence="12 13">
    <name type="scientific">Dispira parvispora</name>
    <dbReference type="NCBI Taxonomy" id="1520584"/>
    <lineage>
        <taxon>Eukaryota</taxon>
        <taxon>Fungi</taxon>
        <taxon>Fungi incertae sedis</taxon>
        <taxon>Zoopagomycota</taxon>
        <taxon>Kickxellomycotina</taxon>
        <taxon>Dimargaritomycetes</taxon>
        <taxon>Dimargaritales</taxon>
        <taxon>Dimargaritaceae</taxon>
        <taxon>Dispira</taxon>
    </lineage>
</organism>
<dbReference type="FunFam" id="3.40.50.2020:FF:000021">
    <property type="entry name" value="Adenine phosphoribosyltransferase"/>
    <property type="match status" value="1"/>
</dbReference>
<evidence type="ECO:0000259" key="11">
    <source>
        <dbReference type="Pfam" id="PF00156"/>
    </source>
</evidence>
<evidence type="ECO:0000256" key="9">
    <source>
        <dbReference type="ARBA" id="ARBA00022679"/>
    </source>
</evidence>
<comment type="catalytic activity">
    <reaction evidence="1">
        <text>AMP + diphosphate = 5-phospho-alpha-D-ribose 1-diphosphate + adenine</text>
        <dbReference type="Rhea" id="RHEA:16609"/>
        <dbReference type="ChEBI" id="CHEBI:16708"/>
        <dbReference type="ChEBI" id="CHEBI:33019"/>
        <dbReference type="ChEBI" id="CHEBI:58017"/>
        <dbReference type="ChEBI" id="CHEBI:456215"/>
        <dbReference type="EC" id="2.4.2.7"/>
    </reaction>
</comment>
<dbReference type="AlphaFoldDB" id="A0A9W8E091"/>
<reference evidence="12" key="1">
    <citation type="submission" date="2022-07" db="EMBL/GenBank/DDBJ databases">
        <title>Phylogenomic reconstructions and comparative analyses of Kickxellomycotina fungi.</title>
        <authorList>
            <person name="Reynolds N.K."/>
            <person name="Stajich J.E."/>
            <person name="Barry K."/>
            <person name="Grigoriev I.V."/>
            <person name="Crous P."/>
            <person name="Smith M.E."/>
        </authorList>
    </citation>
    <scope>NUCLEOTIDE SEQUENCE</scope>
    <source>
        <strain evidence="12">RSA 1196</strain>
    </source>
</reference>
<comment type="similarity">
    <text evidence="5">Belongs to the purine/pyrimidine phosphoribosyltransferase family.</text>
</comment>
<keyword evidence="7" id="KW-0963">Cytoplasm</keyword>
<evidence type="ECO:0000256" key="2">
    <source>
        <dbReference type="ARBA" id="ARBA00003968"/>
    </source>
</evidence>
<evidence type="ECO:0000256" key="6">
    <source>
        <dbReference type="ARBA" id="ARBA00011893"/>
    </source>
</evidence>
<dbReference type="OrthoDB" id="363185at2759"/>
<evidence type="ECO:0000256" key="1">
    <source>
        <dbReference type="ARBA" id="ARBA00000868"/>
    </source>
</evidence>